<evidence type="ECO:0000313" key="3">
    <source>
        <dbReference type="Proteomes" id="UP000293172"/>
    </source>
</evidence>
<protein>
    <recommendedName>
        <fullName evidence="4">HNH endonuclease</fullName>
    </recommendedName>
</protein>
<comment type="caution">
    <text evidence="2">The sequence shown here is derived from an EMBL/GenBank/DDBJ whole genome shotgun (WGS) entry which is preliminary data.</text>
</comment>
<gene>
    <name evidence="2" type="ORF">DNK44_21710</name>
</gene>
<feature type="region of interest" description="Disordered" evidence="1">
    <location>
        <begin position="98"/>
        <end position="125"/>
    </location>
</feature>
<dbReference type="EMBL" id="QJUL01000044">
    <property type="protein sequence ID" value="TBU86936.1"/>
    <property type="molecule type" value="Genomic_DNA"/>
</dbReference>
<reference evidence="2 3" key="1">
    <citation type="submission" date="2018-06" db="EMBL/GenBank/DDBJ databases">
        <title>Three novel Pseudomonas species isolated from symptomatic oak.</title>
        <authorList>
            <person name="Bueno-Gonzalez V."/>
            <person name="Brady C."/>
        </authorList>
    </citation>
    <scope>NUCLEOTIDE SEQUENCE [LARGE SCALE GENOMIC DNA]</scope>
    <source>
        <strain evidence="2 3">P6B</strain>
    </source>
</reference>
<accession>A0A4Q9QUC6</accession>
<sequence length="299" mass="33346">MTELVELPGNRPIVLRNVNCAYCGRDFSPERPATKEHVIGRRFVPRGALNGQWNLILQACQPCNHVKSQLEDDISVITMLPDATGRYAIEDERLPAEALRRADKSGSRKTGRSVAKSQERSSVSPSGFSGVTMTFGFVAPPQVDRNRLYQLAGFHFRAFLFHCAYSKEQSRGPSVLGGYFPVCADRRSNWGAPLPRWFMDVTRDWALRAHGMAADGFFKIVIRKCPTRLLWSCAVEWNHSTRVLAFCGDTAAKDQLLAQYPLPAAPGSLSFVDSDGSTVRITEEVPLDEAHDTLFARDR</sequence>
<evidence type="ECO:0000256" key="1">
    <source>
        <dbReference type="SAM" id="MobiDB-lite"/>
    </source>
</evidence>
<name>A0A4Q9QUC6_9GAMM</name>
<evidence type="ECO:0000313" key="2">
    <source>
        <dbReference type="EMBL" id="TBU86936.1"/>
    </source>
</evidence>
<dbReference type="OrthoDB" id="7059636at2"/>
<dbReference type="CDD" id="cd00085">
    <property type="entry name" value="HNHc"/>
    <property type="match status" value="1"/>
</dbReference>
<evidence type="ECO:0008006" key="4">
    <source>
        <dbReference type="Google" id="ProtNLM"/>
    </source>
</evidence>
<dbReference type="Gene3D" id="1.10.30.50">
    <property type="match status" value="1"/>
</dbReference>
<dbReference type="AlphaFoldDB" id="A0A4Q9QUC6"/>
<proteinExistence type="predicted"/>
<organism evidence="2 3">
    <name type="scientific">Phytopseudomonas dryadis</name>
    <dbReference type="NCBI Taxonomy" id="2487520"/>
    <lineage>
        <taxon>Bacteria</taxon>
        <taxon>Pseudomonadati</taxon>
        <taxon>Pseudomonadota</taxon>
        <taxon>Gammaproteobacteria</taxon>
        <taxon>Pseudomonadales</taxon>
        <taxon>Pseudomonadaceae</taxon>
        <taxon>Phytopseudomonas</taxon>
    </lineage>
</organism>
<dbReference type="Proteomes" id="UP000293172">
    <property type="component" value="Unassembled WGS sequence"/>
</dbReference>
<dbReference type="RefSeq" id="WP_131199008.1">
    <property type="nucleotide sequence ID" value="NZ_QJUL01000044.1"/>
</dbReference>
<dbReference type="InterPro" id="IPR003615">
    <property type="entry name" value="HNH_nuc"/>
</dbReference>